<proteinExistence type="predicted"/>
<sequence length="643" mass="65513">MSTWFCAPRLPIQSFARLELAILAPDAAHSVPCCKSMVYRDDLGGRLGAPGAQPRGGNRGGRVAVPYKGASPLLRSVAHLGSVLAASSFATAGPLLPLHALARLDLSPPAPKRARPGAAALALGLVHMGPPPPVRSSARLGPAPSALSLGSLDPPPPLRSAAQPGPPLPASSPLRLAPPPSAPDMSHLGPTPLARSSARLDMPSPVSDFAKLGASPSIRGRVRLGASLFACGFCSASKLLTLSVVDALRVESSSFARGFARPELPPPVPDCSCSGLPPLLRSIAWLDPLPVAWGGARLGLPSSALGFSHPGASPALRGRARLAPAAPVVNFAQLGSFPSARSMLRPDFALSVLGPAQGGSLSVLGCSHSDASSSTQSSGCPEFVISVRGFASLALSPSLQGFLQADVPPLVLGLLRSGSTSFVSSFASLGIFSTLRSAACFDASLAVCNLGCSEFLPSLRSSSHLGVPPFAPSALRLDASPSTSGFAHFGAPPMPQSSARCGPAAPVSDCSHPGPSPLPRAIARAGSLLPPCGTARCGSTLPVLGCCHLELFMISQSLAWTDSAPSVLDMALLGVFPLLRTRMCVDLVLPVAGSASLGPPLAATDHSLFDPSLFIRSLLHSDFVAFAPSLSQPGTSLMLQCIS</sequence>
<evidence type="ECO:0000313" key="3">
    <source>
        <dbReference type="Proteomes" id="UP001178507"/>
    </source>
</evidence>
<evidence type="ECO:0000313" key="2">
    <source>
        <dbReference type="EMBL" id="CAJ1402644.1"/>
    </source>
</evidence>
<keyword evidence="3" id="KW-1185">Reference proteome</keyword>
<organism evidence="2 3">
    <name type="scientific">Effrenium voratum</name>
    <dbReference type="NCBI Taxonomy" id="2562239"/>
    <lineage>
        <taxon>Eukaryota</taxon>
        <taxon>Sar</taxon>
        <taxon>Alveolata</taxon>
        <taxon>Dinophyceae</taxon>
        <taxon>Suessiales</taxon>
        <taxon>Symbiodiniaceae</taxon>
        <taxon>Effrenium</taxon>
    </lineage>
</organism>
<dbReference type="EMBL" id="CAUJNA010003461">
    <property type="protein sequence ID" value="CAJ1402644.1"/>
    <property type="molecule type" value="Genomic_DNA"/>
</dbReference>
<name>A0AA36JBH4_9DINO</name>
<feature type="region of interest" description="Disordered" evidence="1">
    <location>
        <begin position="133"/>
        <end position="200"/>
    </location>
</feature>
<comment type="caution">
    <text evidence="2">The sequence shown here is derived from an EMBL/GenBank/DDBJ whole genome shotgun (WGS) entry which is preliminary data.</text>
</comment>
<dbReference type="Proteomes" id="UP001178507">
    <property type="component" value="Unassembled WGS sequence"/>
</dbReference>
<dbReference type="AlphaFoldDB" id="A0AA36JBH4"/>
<evidence type="ECO:0000256" key="1">
    <source>
        <dbReference type="SAM" id="MobiDB-lite"/>
    </source>
</evidence>
<protein>
    <submittedName>
        <fullName evidence="2">Uncharacterized protein</fullName>
    </submittedName>
</protein>
<reference evidence="2" key="1">
    <citation type="submission" date="2023-08" db="EMBL/GenBank/DDBJ databases">
        <authorList>
            <person name="Chen Y."/>
            <person name="Shah S."/>
            <person name="Dougan E. K."/>
            <person name="Thang M."/>
            <person name="Chan C."/>
        </authorList>
    </citation>
    <scope>NUCLEOTIDE SEQUENCE</scope>
</reference>
<accession>A0AA36JBH4</accession>
<feature type="compositionally biased region" description="Low complexity" evidence="1">
    <location>
        <begin position="140"/>
        <end position="152"/>
    </location>
</feature>
<gene>
    <name evidence="2" type="ORF">EVOR1521_LOCUS25482</name>
</gene>
<feature type="compositionally biased region" description="Pro residues" evidence="1">
    <location>
        <begin position="153"/>
        <end position="182"/>
    </location>
</feature>